<sequence length="230" mass="23934">MTVPDPAVSALNTALFWLDYAAVALFGASGAIAAARGRQDIITFTFFAAITGVGGGTLRDLLIGAPVFWVQRPDYILICALAGLAVWILAPRNASPRPDGKPGKRMLAMLWLDAMGLAAYAVVGAAKALNLGVAPVSAVVMGVLTATFGGIIRDVLAGEPNLLLRREIYITAALLGASVFVTLTLFGLSFWLAGLSGFAAALALRGAAIHWSLSLPAFGPRDHDSRNKSS</sequence>
<dbReference type="EMBL" id="AP018827">
    <property type="protein sequence ID" value="BBF80330.1"/>
    <property type="molecule type" value="Genomic_DNA"/>
</dbReference>
<comment type="similarity">
    <text evidence="2">Belongs to the UPF0126 family.</text>
</comment>
<dbReference type="PANTHER" id="PTHR30506">
    <property type="entry name" value="INNER MEMBRANE PROTEIN"/>
    <property type="match status" value="1"/>
</dbReference>
<feature type="transmembrane region" description="Helical" evidence="7">
    <location>
        <begin position="168"/>
        <end position="192"/>
    </location>
</feature>
<feature type="transmembrane region" description="Helical" evidence="7">
    <location>
        <begin position="14"/>
        <end position="34"/>
    </location>
</feature>
<organism evidence="9 10">
    <name type="scientific">Asticcacaulis excentricus</name>
    <dbReference type="NCBI Taxonomy" id="78587"/>
    <lineage>
        <taxon>Bacteria</taxon>
        <taxon>Pseudomonadati</taxon>
        <taxon>Pseudomonadota</taxon>
        <taxon>Alphaproteobacteria</taxon>
        <taxon>Caulobacterales</taxon>
        <taxon>Caulobacteraceae</taxon>
        <taxon>Asticcacaulis</taxon>
    </lineage>
</organism>
<dbReference type="GO" id="GO:0005886">
    <property type="term" value="C:plasma membrane"/>
    <property type="evidence" value="ECO:0007669"/>
    <property type="project" value="UniProtKB-SubCell"/>
</dbReference>
<feature type="transmembrane region" description="Helical" evidence="7">
    <location>
        <begin position="132"/>
        <end position="156"/>
    </location>
</feature>
<dbReference type="PANTHER" id="PTHR30506:SF3">
    <property type="entry name" value="UPF0126 INNER MEMBRANE PROTEIN YADS-RELATED"/>
    <property type="match status" value="1"/>
</dbReference>
<feature type="domain" description="Glycine transporter" evidence="8">
    <location>
        <begin position="17"/>
        <end position="90"/>
    </location>
</feature>
<dbReference type="RefSeq" id="WP_126420591.1">
    <property type="nucleotide sequence ID" value="NZ_AP018827.1"/>
</dbReference>
<evidence type="ECO:0000313" key="10">
    <source>
        <dbReference type="Proteomes" id="UP000278756"/>
    </source>
</evidence>
<comment type="subcellular location">
    <subcellularLocation>
        <location evidence="1">Cell membrane</location>
        <topology evidence="1">Multi-pass membrane protein</topology>
    </subcellularLocation>
</comment>
<dbReference type="Proteomes" id="UP000278756">
    <property type="component" value="Chromosome 1"/>
</dbReference>
<accession>A0A3G9FZ56</accession>
<evidence type="ECO:0000256" key="7">
    <source>
        <dbReference type="SAM" id="Phobius"/>
    </source>
</evidence>
<feature type="transmembrane region" description="Helical" evidence="7">
    <location>
        <begin position="46"/>
        <end position="69"/>
    </location>
</feature>
<dbReference type="OrthoDB" id="9791874at2"/>
<reference evidence="10" key="2">
    <citation type="journal article" date="2017" name="Plant Physiol. Biochem.">
        <title>Differential oxidative and antioxidative response of duckweed Lemna minor toward plant growth promoting/inhibiting bacteria.</title>
        <authorList>
            <person name="Ishizawa H."/>
            <person name="Kuroda M."/>
            <person name="Morikawa M."/>
            <person name="Ike M."/>
        </authorList>
    </citation>
    <scope>NUCLEOTIDE SEQUENCE [LARGE SCALE GENOMIC DNA]</scope>
    <source>
        <strain evidence="10">M6</strain>
    </source>
</reference>
<evidence type="ECO:0000256" key="6">
    <source>
        <dbReference type="ARBA" id="ARBA00023136"/>
    </source>
</evidence>
<evidence type="ECO:0000313" key="9">
    <source>
        <dbReference type="EMBL" id="BBF80330.1"/>
    </source>
</evidence>
<evidence type="ECO:0000256" key="2">
    <source>
        <dbReference type="ARBA" id="ARBA00008193"/>
    </source>
</evidence>
<feature type="domain" description="Glycine transporter" evidence="8">
    <location>
        <begin position="110"/>
        <end position="183"/>
    </location>
</feature>
<evidence type="ECO:0000256" key="5">
    <source>
        <dbReference type="ARBA" id="ARBA00022989"/>
    </source>
</evidence>
<evidence type="ECO:0000256" key="3">
    <source>
        <dbReference type="ARBA" id="ARBA00022475"/>
    </source>
</evidence>
<gene>
    <name evidence="9" type="ORF">EM6_0910</name>
</gene>
<evidence type="ECO:0000256" key="1">
    <source>
        <dbReference type="ARBA" id="ARBA00004651"/>
    </source>
</evidence>
<proteinExistence type="inferred from homology"/>
<evidence type="ECO:0000259" key="8">
    <source>
        <dbReference type="Pfam" id="PF03458"/>
    </source>
</evidence>
<evidence type="ECO:0000256" key="4">
    <source>
        <dbReference type="ARBA" id="ARBA00022692"/>
    </source>
</evidence>
<dbReference type="InterPro" id="IPR005115">
    <property type="entry name" value="Gly_transporter"/>
</dbReference>
<dbReference type="Pfam" id="PF03458">
    <property type="entry name" value="Gly_transporter"/>
    <property type="match status" value="2"/>
</dbReference>
<keyword evidence="5 7" id="KW-1133">Transmembrane helix</keyword>
<feature type="transmembrane region" description="Helical" evidence="7">
    <location>
        <begin position="75"/>
        <end position="94"/>
    </location>
</feature>
<reference evidence="10" key="1">
    <citation type="journal article" date="2017" name="Biotechnol. Biofuels">
        <title>Evaluation of environmental bacterial communities as a factor affecting the growth of duckweed Lemna minor.</title>
        <authorList>
            <person name="Ishizawa H."/>
            <person name="Kuroda M."/>
            <person name="Morikawa M."/>
            <person name="Ike M."/>
        </authorList>
    </citation>
    <scope>NUCLEOTIDE SEQUENCE [LARGE SCALE GENOMIC DNA]</scope>
    <source>
        <strain evidence="10">M6</strain>
    </source>
</reference>
<name>A0A3G9FZ56_9CAUL</name>
<protein>
    <submittedName>
        <fullName evidence="9">YghA protein</fullName>
    </submittedName>
</protein>
<keyword evidence="3" id="KW-1003">Cell membrane</keyword>
<dbReference type="AlphaFoldDB" id="A0A3G9FZ56"/>
<feature type="transmembrane region" description="Helical" evidence="7">
    <location>
        <begin position="106"/>
        <end position="126"/>
    </location>
</feature>
<keyword evidence="4 7" id="KW-0812">Transmembrane</keyword>
<keyword evidence="6 7" id="KW-0472">Membrane</keyword>